<dbReference type="InterPro" id="IPR026444">
    <property type="entry name" value="Secre_tail"/>
</dbReference>
<evidence type="ECO:0000256" key="1">
    <source>
        <dbReference type="ARBA" id="ARBA00022729"/>
    </source>
</evidence>
<dbReference type="OrthoDB" id="9813840at2"/>
<dbReference type="Pfam" id="PF03382">
    <property type="entry name" value="DUF285"/>
    <property type="match status" value="1"/>
</dbReference>
<name>A0A135W2W9_9FLAO</name>
<feature type="signal peptide" evidence="2">
    <location>
        <begin position="1"/>
        <end position="19"/>
    </location>
</feature>
<protein>
    <recommendedName>
        <fullName evidence="3">Secretion system C-terminal sorting domain-containing protein</fullName>
    </recommendedName>
</protein>
<gene>
    <name evidence="4" type="ORF">AU378_20655</name>
</gene>
<organism evidence="4 5">
    <name type="scientific">Chryseobacterium kwangjuense</name>
    <dbReference type="NCBI Taxonomy" id="267125"/>
    <lineage>
        <taxon>Bacteria</taxon>
        <taxon>Pseudomonadati</taxon>
        <taxon>Bacteroidota</taxon>
        <taxon>Flavobacteriia</taxon>
        <taxon>Flavobacteriales</taxon>
        <taxon>Weeksellaceae</taxon>
        <taxon>Chryseobacterium group</taxon>
        <taxon>Chryseobacterium</taxon>
    </lineage>
</organism>
<accession>A0A135W2W9</accession>
<comment type="caution">
    <text evidence="4">The sequence shown here is derived from an EMBL/GenBank/DDBJ whole genome shotgun (WGS) entry which is preliminary data.</text>
</comment>
<dbReference type="InterPro" id="IPR005046">
    <property type="entry name" value="DUF285"/>
</dbReference>
<reference evidence="4 5" key="2">
    <citation type="journal article" date="2016" name="Genome Announc.">
        <title>Draft Genome Sequence of a Biocontrol Rhizobacterium, Chryseobacterium kwangjuense Strain KJ1R5, Isolated from Pepper (Capsicum annuum).</title>
        <authorList>
            <person name="Jeong J.J."/>
            <person name="Park H."/>
            <person name="Park B.H."/>
            <person name="Mannaa M."/>
            <person name="Sang M.K."/>
            <person name="Choi I.G."/>
            <person name="Kim K.D."/>
        </authorList>
    </citation>
    <scope>NUCLEOTIDE SEQUENCE [LARGE SCALE GENOMIC DNA]</scope>
    <source>
        <strain evidence="4 5">KJ1R5</strain>
    </source>
</reference>
<feature type="chain" id="PRO_5007467466" description="Secretion system C-terminal sorting domain-containing protein" evidence="2">
    <location>
        <begin position="20"/>
        <end position="497"/>
    </location>
</feature>
<keyword evidence="1 2" id="KW-0732">Signal</keyword>
<feature type="domain" description="Secretion system C-terminal sorting" evidence="3">
    <location>
        <begin position="433"/>
        <end position="494"/>
    </location>
</feature>
<dbReference type="EMBL" id="LPUR01000019">
    <property type="protein sequence ID" value="KXH79072.1"/>
    <property type="molecule type" value="Genomic_DNA"/>
</dbReference>
<dbReference type="RefSeq" id="WP_062653568.1">
    <property type="nucleotide sequence ID" value="NZ_LPUR01000019.1"/>
</dbReference>
<evidence type="ECO:0000313" key="4">
    <source>
        <dbReference type="EMBL" id="KXH79072.1"/>
    </source>
</evidence>
<dbReference type="NCBIfam" id="TIGR02167">
    <property type="entry name" value="Liste_lipo_26"/>
    <property type="match status" value="2"/>
</dbReference>
<proteinExistence type="predicted"/>
<evidence type="ECO:0000259" key="3">
    <source>
        <dbReference type="Pfam" id="PF18962"/>
    </source>
</evidence>
<reference evidence="5" key="1">
    <citation type="submission" date="2015-12" db="EMBL/GenBank/DDBJ databases">
        <title>Genome sequence of a biocontrol rhizobacterium Chryseobacterium kwangjuense strain KJ1R5 isolated from pepper (Capsicum annuum L.).</title>
        <authorList>
            <person name="Jeong J.-J."/>
            <person name="Park H."/>
            <person name="Mannaa M."/>
            <person name="Sang M.K."/>
            <person name="Choi I.-G."/>
            <person name="Kim K.D."/>
        </authorList>
    </citation>
    <scope>NUCLEOTIDE SEQUENCE [LARGE SCALE GENOMIC DNA]</scope>
    <source>
        <strain evidence="5">KJ1R5</strain>
    </source>
</reference>
<evidence type="ECO:0000256" key="2">
    <source>
        <dbReference type="SAM" id="SignalP"/>
    </source>
</evidence>
<dbReference type="Pfam" id="PF18962">
    <property type="entry name" value="Por_Secre_tail"/>
    <property type="match status" value="1"/>
</dbReference>
<dbReference type="AlphaFoldDB" id="A0A135W2W9"/>
<dbReference type="Proteomes" id="UP000070513">
    <property type="component" value="Unassembled WGS sequence"/>
</dbReference>
<dbReference type="NCBIfam" id="TIGR04183">
    <property type="entry name" value="Por_Secre_tail"/>
    <property type="match status" value="1"/>
</dbReference>
<evidence type="ECO:0000313" key="5">
    <source>
        <dbReference type="Proteomes" id="UP000070513"/>
    </source>
</evidence>
<sequence length="497" mass="55361">MCKKQLIIIFLLLFSISYAQNEFVTLWKPNANGIIDHSISFGGTGTDYTIYWEEVGYPQHNGVMNSVTSNSNNPIIINFGPSLHADPLQAIYEVKVSGGNGLFYGFRANTGIMPPGGNQELIELSQWGNTTWLQQFDRAFAYCPNLNVTAADTPDLTQISSLSEMFLNCSSLTGHTSFSYWNPYRITDMSGMFSGATLFNQNIGNWDTAKVTNFSNMFSNATSFNQDISAWNTISGTDFSSMFSNATAFNQPLNSWNTKNATDFRYTFYNATAFNQPLNNWNTGKARDFEHMFENAVSFNQPIGNWDVSKVDYFAGFNMFAGASHFDQNISTWNIKLQNFTWNSIYFGFKNAGLSCTNYSNFLIALNNNPTWANSTITSGTIDATGLIYSTPQAMLARAQLINKGFNIIGDSYISGCFLSTREVSAKTKTSAYPNPTTGVVNVESAADENVHLYDINGQLIKSVMFRKGKNTIDLTEYPSGNYFLKGDTNFTKIIKE</sequence>
<dbReference type="InterPro" id="IPR011889">
    <property type="entry name" value="Liste_lipo_26"/>
</dbReference>